<dbReference type="InterPro" id="IPR023201">
    <property type="entry name" value="SecY_dom_sf"/>
</dbReference>
<dbReference type="Proteomes" id="UP000222542">
    <property type="component" value="Unassembled WGS sequence"/>
</dbReference>
<accession>A0A2G2YIW7</accession>
<evidence type="ECO:0000313" key="2">
    <source>
        <dbReference type="EMBL" id="PHT69669.1"/>
    </source>
</evidence>
<keyword evidence="3" id="KW-1185">Reference proteome</keyword>
<name>A0A2G2YIW7_CAPAN</name>
<evidence type="ECO:0000313" key="3">
    <source>
        <dbReference type="Proteomes" id="UP000222542"/>
    </source>
</evidence>
<proteinExistence type="predicted"/>
<dbReference type="STRING" id="4072.A0A2G2YIW7"/>
<dbReference type="Gramene" id="PHT69669">
    <property type="protein sequence ID" value="PHT69669"/>
    <property type="gene ID" value="T459_24773"/>
</dbReference>
<keyword evidence="1" id="KW-0472">Membrane</keyword>
<evidence type="ECO:0000256" key="1">
    <source>
        <dbReference type="SAM" id="Phobius"/>
    </source>
</evidence>
<sequence>MSEDEEVSPTSIDANNFVSLQPKQKQFRNRFLNFVRLGSVIDNAAESFFKSEIRRRLFVTAILIVISSIGYFIPLPGFYRRLIPQDYLSFVSGSVGFWFFELGGRSAGKW</sequence>
<keyword evidence="1" id="KW-0812">Transmembrane</keyword>
<feature type="transmembrane region" description="Helical" evidence="1">
    <location>
        <begin position="57"/>
        <end position="75"/>
    </location>
</feature>
<protein>
    <submittedName>
        <fullName evidence="2">Uncharacterized protein</fullName>
    </submittedName>
</protein>
<reference evidence="2 3" key="2">
    <citation type="journal article" date="2017" name="Genome Biol.">
        <title>New reference genome sequences of hot pepper reveal the massive evolution of plant disease-resistance genes by retroduplication.</title>
        <authorList>
            <person name="Kim S."/>
            <person name="Park J."/>
            <person name="Yeom S.I."/>
            <person name="Kim Y.M."/>
            <person name="Seo E."/>
            <person name="Kim K.T."/>
            <person name="Kim M.S."/>
            <person name="Lee J.M."/>
            <person name="Cheong K."/>
            <person name="Shin H.S."/>
            <person name="Kim S.B."/>
            <person name="Han K."/>
            <person name="Lee J."/>
            <person name="Park M."/>
            <person name="Lee H.A."/>
            <person name="Lee H.Y."/>
            <person name="Lee Y."/>
            <person name="Oh S."/>
            <person name="Lee J.H."/>
            <person name="Choi E."/>
            <person name="Choi E."/>
            <person name="Lee S.E."/>
            <person name="Jeon J."/>
            <person name="Kim H."/>
            <person name="Choi G."/>
            <person name="Song H."/>
            <person name="Lee J."/>
            <person name="Lee S.C."/>
            <person name="Kwon J.K."/>
            <person name="Lee H.Y."/>
            <person name="Koo N."/>
            <person name="Hong Y."/>
            <person name="Kim R.W."/>
            <person name="Kang W.H."/>
            <person name="Huh J.H."/>
            <person name="Kang B.C."/>
            <person name="Yang T.J."/>
            <person name="Lee Y.H."/>
            <person name="Bennetzen J.L."/>
            <person name="Choi D."/>
        </authorList>
    </citation>
    <scope>NUCLEOTIDE SEQUENCE [LARGE SCALE GENOMIC DNA]</scope>
    <source>
        <strain evidence="3">cv. CM334</strain>
    </source>
</reference>
<organism evidence="2 3">
    <name type="scientific">Capsicum annuum</name>
    <name type="common">Capsicum pepper</name>
    <dbReference type="NCBI Taxonomy" id="4072"/>
    <lineage>
        <taxon>Eukaryota</taxon>
        <taxon>Viridiplantae</taxon>
        <taxon>Streptophyta</taxon>
        <taxon>Embryophyta</taxon>
        <taxon>Tracheophyta</taxon>
        <taxon>Spermatophyta</taxon>
        <taxon>Magnoliopsida</taxon>
        <taxon>eudicotyledons</taxon>
        <taxon>Gunneridae</taxon>
        <taxon>Pentapetalae</taxon>
        <taxon>asterids</taxon>
        <taxon>lamiids</taxon>
        <taxon>Solanales</taxon>
        <taxon>Solanaceae</taxon>
        <taxon>Solanoideae</taxon>
        <taxon>Capsiceae</taxon>
        <taxon>Capsicum</taxon>
    </lineage>
</organism>
<dbReference type="EMBL" id="AYRZ02000010">
    <property type="protein sequence ID" value="PHT69669.1"/>
    <property type="molecule type" value="Genomic_DNA"/>
</dbReference>
<gene>
    <name evidence="2" type="ORF">T459_24773</name>
</gene>
<dbReference type="AlphaFoldDB" id="A0A2G2YIW7"/>
<dbReference type="Gene3D" id="1.10.3370.10">
    <property type="entry name" value="SecY subunit domain"/>
    <property type="match status" value="1"/>
</dbReference>
<reference evidence="2 3" key="1">
    <citation type="journal article" date="2014" name="Nat. Genet.">
        <title>Genome sequence of the hot pepper provides insights into the evolution of pungency in Capsicum species.</title>
        <authorList>
            <person name="Kim S."/>
            <person name="Park M."/>
            <person name="Yeom S.I."/>
            <person name="Kim Y.M."/>
            <person name="Lee J.M."/>
            <person name="Lee H.A."/>
            <person name="Seo E."/>
            <person name="Choi J."/>
            <person name="Cheong K."/>
            <person name="Kim K.T."/>
            <person name="Jung K."/>
            <person name="Lee G.W."/>
            <person name="Oh S.K."/>
            <person name="Bae C."/>
            <person name="Kim S.B."/>
            <person name="Lee H.Y."/>
            <person name="Kim S.Y."/>
            <person name="Kim M.S."/>
            <person name="Kang B.C."/>
            <person name="Jo Y.D."/>
            <person name="Yang H.B."/>
            <person name="Jeong H.J."/>
            <person name="Kang W.H."/>
            <person name="Kwon J.K."/>
            <person name="Shin C."/>
            <person name="Lim J.Y."/>
            <person name="Park J.H."/>
            <person name="Huh J.H."/>
            <person name="Kim J.S."/>
            <person name="Kim B.D."/>
            <person name="Cohen O."/>
            <person name="Paran I."/>
            <person name="Suh M.C."/>
            <person name="Lee S.B."/>
            <person name="Kim Y.K."/>
            <person name="Shin Y."/>
            <person name="Noh S.J."/>
            <person name="Park J."/>
            <person name="Seo Y.S."/>
            <person name="Kwon S.Y."/>
            <person name="Kim H.A."/>
            <person name="Park J.M."/>
            <person name="Kim H.J."/>
            <person name="Choi S.B."/>
            <person name="Bosland P.W."/>
            <person name="Reeves G."/>
            <person name="Jo S.H."/>
            <person name="Lee B.W."/>
            <person name="Cho H.T."/>
            <person name="Choi H.S."/>
            <person name="Lee M.S."/>
            <person name="Yu Y."/>
            <person name="Do Choi Y."/>
            <person name="Park B.S."/>
            <person name="van Deynze A."/>
            <person name="Ashrafi H."/>
            <person name="Hill T."/>
            <person name="Kim W.T."/>
            <person name="Pai H.S."/>
            <person name="Ahn H.K."/>
            <person name="Yeam I."/>
            <person name="Giovannoni J.J."/>
            <person name="Rose J.K."/>
            <person name="Sorensen I."/>
            <person name="Lee S.J."/>
            <person name="Kim R.W."/>
            <person name="Choi I.Y."/>
            <person name="Choi B.S."/>
            <person name="Lim J.S."/>
            <person name="Lee Y.H."/>
            <person name="Choi D."/>
        </authorList>
    </citation>
    <scope>NUCLEOTIDE SEQUENCE [LARGE SCALE GENOMIC DNA]</scope>
    <source>
        <strain evidence="3">cv. CM334</strain>
    </source>
</reference>
<dbReference type="SUPFAM" id="SSF103491">
    <property type="entry name" value="Preprotein translocase SecY subunit"/>
    <property type="match status" value="1"/>
</dbReference>
<comment type="caution">
    <text evidence="2">The sequence shown here is derived from an EMBL/GenBank/DDBJ whole genome shotgun (WGS) entry which is preliminary data.</text>
</comment>
<keyword evidence="1" id="KW-1133">Transmembrane helix</keyword>